<feature type="compositionally biased region" description="Low complexity" evidence="2">
    <location>
        <begin position="279"/>
        <end position="295"/>
    </location>
</feature>
<feature type="transmembrane region" description="Helical" evidence="3">
    <location>
        <begin position="140"/>
        <end position="161"/>
    </location>
</feature>
<feature type="transmembrane region" description="Helical" evidence="3">
    <location>
        <begin position="43"/>
        <end position="67"/>
    </location>
</feature>
<dbReference type="InterPro" id="IPR052196">
    <property type="entry name" value="Bact_Kbp"/>
</dbReference>
<feature type="region of interest" description="Disordered" evidence="2">
    <location>
        <begin position="1055"/>
        <end position="1151"/>
    </location>
</feature>
<feature type="region of interest" description="Disordered" evidence="2">
    <location>
        <begin position="350"/>
        <end position="430"/>
    </location>
</feature>
<feature type="compositionally biased region" description="Low complexity" evidence="2">
    <location>
        <begin position="906"/>
        <end position="959"/>
    </location>
</feature>
<evidence type="ECO:0000313" key="6">
    <source>
        <dbReference type="Proteomes" id="UP001501752"/>
    </source>
</evidence>
<feature type="compositionally biased region" description="Low complexity" evidence="2">
    <location>
        <begin position="354"/>
        <end position="363"/>
    </location>
</feature>
<keyword evidence="3" id="KW-0812">Transmembrane</keyword>
<feature type="transmembrane region" description="Helical" evidence="3">
    <location>
        <begin position="95"/>
        <end position="119"/>
    </location>
</feature>
<dbReference type="PROSITE" id="PS51782">
    <property type="entry name" value="LYSM"/>
    <property type="match status" value="1"/>
</dbReference>
<dbReference type="Gene3D" id="1.25.40.10">
    <property type="entry name" value="Tetratricopeptide repeat domain"/>
    <property type="match status" value="1"/>
</dbReference>
<organism evidence="5 6">
    <name type="scientific">Kitasatospora terrestris</name>
    <dbReference type="NCBI Taxonomy" id="258051"/>
    <lineage>
        <taxon>Bacteria</taxon>
        <taxon>Bacillati</taxon>
        <taxon>Actinomycetota</taxon>
        <taxon>Actinomycetes</taxon>
        <taxon>Kitasatosporales</taxon>
        <taxon>Streptomycetaceae</taxon>
        <taxon>Kitasatospora</taxon>
    </lineage>
</organism>
<keyword evidence="1" id="KW-0902">Two-component regulatory system</keyword>
<keyword evidence="3" id="KW-0472">Membrane</keyword>
<feature type="domain" description="LysM" evidence="4">
    <location>
        <begin position="297"/>
        <end position="353"/>
    </location>
</feature>
<feature type="compositionally biased region" description="Low complexity" evidence="2">
    <location>
        <begin position="1125"/>
        <end position="1137"/>
    </location>
</feature>
<dbReference type="Proteomes" id="UP001501752">
    <property type="component" value="Unassembled WGS sequence"/>
</dbReference>
<feature type="compositionally biased region" description="Gly residues" evidence="2">
    <location>
        <begin position="269"/>
        <end position="278"/>
    </location>
</feature>
<dbReference type="Gene3D" id="3.10.350.10">
    <property type="entry name" value="LysM domain"/>
    <property type="match status" value="2"/>
</dbReference>
<dbReference type="SMART" id="SM00257">
    <property type="entry name" value="LysM"/>
    <property type="match status" value="1"/>
</dbReference>
<keyword evidence="3" id="KW-1133">Transmembrane helix</keyword>
<feature type="compositionally biased region" description="Basic residues" evidence="2">
    <location>
        <begin position="24"/>
        <end position="37"/>
    </location>
</feature>
<dbReference type="Pfam" id="PF01476">
    <property type="entry name" value="LysM"/>
    <property type="match status" value="2"/>
</dbReference>
<dbReference type="InterPro" id="IPR005158">
    <property type="entry name" value="BTAD"/>
</dbReference>
<comment type="caution">
    <text evidence="5">The sequence shown here is derived from an EMBL/GenBank/DDBJ whole genome shotgun (WGS) entry which is preliminary data.</text>
</comment>
<feature type="region of interest" description="Disordered" evidence="2">
    <location>
        <begin position="850"/>
        <end position="1020"/>
    </location>
</feature>
<dbReference type="PANTHER" id="PTHR34700">
    <property type="entry name" value="POTASSIUM BINDING PROTEIN KBP"/>
    <property type="match status" value="1"/>
</dbReference>
<name>A0ABP9EA11_9ACTN</name>
<protein>
    <recommendedName>
        <fullName evidence="4">LysM domain-containing protein</fullName>
    </recommendedName>
</protein>
<evidence type="ECO:0000313" key="5">
    <source>
        <dbReference type="EMBL" id="GAA4872442.1"/>
    </source>
</evidence>
<sequence>MAARGAKDRTTGGRSTDATGRSGGRGHRAVPARPARRRRTGGAVVTALGALVALLVLLVGVPALLLYGTLAVADMGGPVEGGVIAALTSPDDGRLFLWALVAVGWLAWLCFAFSVLVEIPAQLRGRVARRLPAFGWSQRIAAGLVGSVLALVPVAGSAFAATERVQIAPATAPALPAGTTAYAALPAAAPATAPTAEQQPGYTVRDTRPADSLWSIAERQLGSGERWVEIAKLNDGRAMDGSGTRFDADRPIQPGWRLLMPADAKPDTGAGGGPGGGAAPAESTTGGASAGSAPAHATVTVHQGDTLSAIAQRELGDAERWPQIFDANKGVRAPDGERLTDPDVVVPGMVLSLPGAPAQAPAPTTDPAPATEPAPTPPPGAEQQPTPPPGPAPAGTAPAPAASAPASAPASAGPVAPVEHTAPAADQHAEAPSDDYTVAFAASTVGVLLAAVLIGSVARRRTDQLRARRPRHRITMPAPAAARFEAELKARQDIDGLELLNRALRTLSRNTVRGGKKLPALVAARITTGRTVELHLAAPAVPIAPFRAAHAANVWWCPDDASDLLSAGQAAKYPAPYPALVTLGCSPDGSVVLADLETVRLVHLSGHPDDAEDVLRTLAVELAHSPLADRLHLHLVGVAADLPGSGPAADRVHHHPTIESALAALGPRTAKARATLIGADATSPRDARSRGHADESWIPEIVLCAQPPSGTVPAELGRLLDGRPRTCLAVVTRAPERGSGPVARWTLPATGPAQLPGLHLTVELQRLDREQYDHLGELVRSSGDFTQHPAPEWTLDGPGADEDDDLVPTELPLPVPVLAAVAASGPAGGAGGDEAATRLLARVIATGASPFAGTAPTVTPSPDAPAATTAPRHSINGLGLHAVSPVHPPATNPYGRGPAALPSGTAPAAPAQPAATGRRPEDAAAAGRAADLAGPDRLPPAAATAGPFAPVEPGAAGPEPSLPGSPVAQPGASVSWGPEAAPGQGAAGPEPSLPGSPVAQPGAFGPSIAAEAEPSSTAPLPQAPYAAAAELPVASRAPYTTPDAADQPAAVPLPQAAPHAAAAQQSPAFPAPEAAQPTAPFAGPAAGGAEASLSPAAPPARVVPGETEVPPVADGEPAPTHDQVPAPDAHGPAAAPTRPAPRPDTGPARTDSDDLLAILRSSEAHAARTAPRIRVLGPVDVLSAAGQVEPAAAVRLTELAAYLALRPGTEHVALDHDLHPGAAHLDPRATAERLADPLPAKLAALSRWLGTAADGRPFLPIDHAAPAGRPDPVAAYALVPTVSCDWDEFRSLYRRGMRSTSATADAALAHALALVRGAPFAEAPAGAYGWAESERQDMLAAIVDTAHELAARRLQYGDHRTAEAAIFRALAVAPDVELLHRDLFYAYASAGARDQLVRAVNRLDALSRRTGRDLDPDTVALLRDLLTGA</sequence>
<feature type="compositionally biased region" description="Low complexity" evidence="2">
    <location>
        <begin position="977"/>
        <end position="990"/>
    </location>
</feature>
<keyword evidence="6" id="KW-1185">Reference proteome</keyword>
<feature type="compositionally biased region" description="Basic and acidic residues" evidence="2">
    <location>
        <begin position="1"/>
        <end position="11"/>
    </location>
</feature>
<feature type="compositionally biased region" description="Low complexity" evidence="2">
    <location>
        <begin position="1055"/>
        <end position="1095"/>
    </location>
</feature>
<evidence type="ECO:0000256" key="2">
    <source>
        <dbReference type="SAM" id="MobiDB-lite"/>
    </source>
</evidence>
<feature type="compositionally biased region" description="Low complexity" evidence="2">
    <location>
        <begin position="854"/>
        <end position="871"/>
    </location>
</feature>
<evidence type="ECO:0000259" key="4">
    <source>
        <dbReference type="PROSITE" id="PS51782"/>
    </source>
</evidence>
<evidence type="ECO:0000256" key="1">
    <source>
        <dbReference type="ARBA" id="ARBA00023012"/>
    </source>
</evidence>
<feature type="region of interest" description="Disordered" evidence="2">
    <location>
        <begin position="1"/>
        <end position="37"/>
    </location>
</feature>
<dbReference type="RefSeq" id="WP_345699951.1">
    <property type="nucleotide sequence ID" value="NZ_BAABIS010000001.1"/>
</dbReference>
<dbReference type="InterPro" id="IPR036779">
    <property type="entry name" value="LysM_dom_sf"/>
</dbReference>
<dbReference type="EMBL" id="BAABIS010000001">
    <property type="protein sequence ID" value="GAA4872442.1"/>
    <property type="molecule type" value="Genomic_DNA"/>
</dbReference>
<dbReference type="PANTHER" id="PTHR34700:SF4">
    <property type="entry name" value="PHAGE-LIKE ELEMENT PBSX PROTEIN XKDP"/>
    <property type="match status" value="1"/>
</dbReference>
<proteinExistence type="predicted"/>
<reference evidence="6" key="1">
    <citation type="journal article" date="2019" name="Int. J. Syst. Evol. Microbiol.">
        <title>The Global Catalogue of Microorganisms (GCM) 10K type strain sequencing project: providing services to taxonomists for standard genome sequencing and annotation.</title>
        <authorList>
            <consortium name="The Broad Institute Genomics Platform"/>
            <consortium name="The Broad Institute Genome Sequencing Center for Infectious Disease"/>
            <person name="Wu L."/>
            <person name="Ma J."/>
        </authorList>
    </citation>
    <scope>NUCLEOTIDE SEQUENCE [LARGE SCALE GENOMIC DNA]</scope>
    <source>
        <strain evidence="6">JCM 13006</strain>
    </source>
</reference>
<dbReference type="CDD" id="cd00118">
    <property type="entry name" value="LysM"/>
    <property type="match status" value="2"/>
</dbReference>
<evidence type="ECO:0000256" key="3">
    <source>
        <dbReference type="SAM" id="Phobius"/>
    </source>
</evidence>
<accession>A0ABP9EA11</accession>
<dbReference type="SUPFAM" id="SSF48452">
    <property type="entry name" value="TPR-like"/>
    <property type="match status" value="1"/>
</dbReference>
<gene>
    <name evidence="5" type="ORF">GCM10023235_59340</name>
</gene>
<dbReference type="InterPro" id="IPR018392">
    <property type="entry name" value="LysM"/>
</dbReference>
<feature type="compositionally biased region" description="Pro residues" evidence="2">
    <location>
        <begin position="364"/>
        <end position="392"/>
    </location>
</feature>
<dbReference type="InterPro" id="IPR011990">
    <property type="entry name" value="TPR-like_helical_dom_sf"/>
</dbReference>
<dbReference type="Pfam" id="PF03704">
    <property type="entry name" value="BTAD"/>
    <property type="match status" value="1"/>
</dbReference>
<feature type="region of interest" description="Disordered" evidence="2">
    <location>
        <begin position="260"/>
        <end position="300"/>
    </location>
</feature>
<feature type="compositionally biased region" description="Low complexity" evidence="2">
    <location>
        <begin position="393"/>
        <end position="417"/>
    </location>
</feature>
<dbReference type="SMART" id="SM01043">
    <property type="entry name" value="BTAD"/>
    <property type="match status" value="1"/>
</dbReference>